<reference evidence="1 2" key="2">
    <citation type="submission" date="2007-09" db="EMBL/GenBank/DDBJ databases">
        <title>Draft genome sequence of Clostridium bolteae (ATCC BAA-613).</title>
        <authorList>
            <person name="Sudarsanam P."/>
            <person name="Ley R."/>
            <person name="Guruge J."/>
            <person name="Turnbaugh P.J."/>
            <person name="Mahowald M."/>
            <person name="Liep D."/>
            <person name="Gordon J."/>
        </authorList>
    </citation>
    <scope>NUCLEOTIDE SEQUENCE [LARGE SCALE GENOMIC DNA]</scope>
    <source>
        <strain evidence="2">ATCC BAA-613 / DSM 15670 / CCUG 46953 / JCM 12243 / WAL 16351</strain>
    </source>
</reference>
<reference evidence="1 2" key="1">
    <citation type="submission" date="2007-08" db="EMBL/GenBank/DDBJ databases">
        <authorList>
            <person name="Fulton L."/>
            <person name="Clifton S."/>
            <person name="Fulton B."/>
            <person name="Xu J."/>
            <person name="Minx P."/>
            <person name="Pepin K.H."/>
            <person name="Johnson M."/>
            <person name="Thiruvilangam P."/>
            <person name="Bhonagiri V."/>
            <person name="Nash W.E."/>
            <person name="Mardis E.R."/>
            <person name="Wilson R.K."/>
        </authorList>
    </citation>
    <scope>NUCLEOTIDE SEQUENCE [LARGE SCALE GENOMIC DNA]</scope>
    <source>
        <strain evidence="2">ATCC BAA-613 / DSM 15670 / CCUG 46953 / JCM 12243 / WAL 16351</strain>
    </source>
</reference>
<evidence type="ECO:0000313" key="1">
    <source>
        <dbReference type="EMBL" id="EDP19251.1"/>
    </source>
</evidence>
<dbReference type="HOGENOM" id="CLU_054014_0_0_9"/>
<proteinExistence type="predicted"/>
<dbReference type="Proteomes" id="UP000005396">
    <property type="component" value="Unassembled WGS sequence"/>
</dbReference>
<dbReference type="InterPro" id="IPR043743">
    <property type="entry name" value="DUF5688"/>
</dbReference>
<dbReference type="RefSeq" id="WP_002566996.1">
    <property type="nucleotide sequence ID" value="NZ_DS480669.1"/>
</dbReference>
<sequence length="307" mass="34868">MLNVSLELFADEVVECVKEILGDGYDIELRRVPKNNGIILTGISICRAGEKVSPVIYLDDYYAERADTETEVELTARKIVNCFRYNGDLSDTVLKSAEHLYDFGKARDRVMLKLIHTKNNEQRLNQVPNIPYLDLSIVFYLYMDEDSGSMMTAQIQNEHLALWGVDTQMLYRIALQNMQRVMPAQINSITQIIEDLKCAFGEEPDEDRGEEDAPFYVLTTSRGINGAACMLYSGVLEKFAEQRGKDIIILPSSVHEVLLLEDTGDIDCKALTELVKCINATEVPMEDVLSENIYRYERICNRITIIA</sequence>
<dbReference type="EMBL" id="ABCC02000009">
    <property type="protein sequence ID" value="EDP19251.1"/>
    <property type="molecule type" value="Genomic_DNA"/>
</dbReference>
<name>A8RIG4_ENTBW</name>
<dbReference type="PaxDb" id="411902-CLOBOL_00687"/>
<dbReference type="AlphaFoldDB" id="A8RIG4"/>
<accession>A8RIG4</accession>
<gene>
    <name evidence="1" type="ORF">CLOBOL_00687</name>
</gene>
<protein>
    <recommendedName>
        <fullName evidence="3">DUF1444 family protein</fullName>
    </recommendedName>
</protein>
<evidence type="ECO:0000313" key="2">
    <source>
        <dbReference type="Proteomes" id="UP000005396"/>
    </source>
</evidence>
<organism evidence="1 2">
    <name type="scientific">Enterocloster bolteae (strain ATCC BAA-613 / DSM 15670 / CCUG 46953 / JCM 12243 / WAL 16351)</name>
    <name type="common">Clostridium bolteae</name>
    <dbReference type="NCBI Taxonomy" id="411902"/>
    <lineage>
        <taxon>Bacteria</taxon>
        <taxon>Bacillati</taxon>
        <taxon>Bacillota</taxon>
        <taxon>Clostridia</taxon>
        <taxon>Lachnospirales</taxon>
        <taxon>Lachnospiraceae</taxon>
        <taxon>Enterocloster</taxon>
    </lineage>
</organism>
<evidence type="ECO:0008006" key="3">
    <source>
        <dbReference type="Google" id="ProtNLM"/>
    </source>
</evidence>
<dbReference type="Pfam" id="PF18941">
    <property type="entry name" value="DUF5688"/>
    <property type="match status" value="1"/>
</dbReference>
<dbReference type="eggNOG" id="ENOG502ZCAA">
    <property type="taxonomic scope" value="Bacteria"/>
</dbReference>
<comment type="caution">
    <text evidence="1">The sequence shown here is derived from an EMBL/GenBank/DDBJ whole genome shotgun (WGS) entry which is preliminary data.</text>
</comment>